<organism evidence="2 3">
    <name type="scientific">Micromonospora parva</name>
    <dbReference type="NCBI Taxonomy" id="1464048"/>
    <lineage>
        <taxon>Bacteria</taxon>
        <taxon>Bacillati</taxon>
        <taxon>Actinomycetota</taxon>
        <taxon>Actinomycetes</taxon>
        <taxon>Micromonosporales</taxon>
        <taxon>Micromonosporaceae</taxon>
        <taxon>Micromonospora</taxon>
    </lineage>
</organism>
<keyword evidence="3" id="KW-1185">Reference proteome</keyword>
<dbReference type="EMBL" id="JBIAZM010000007">
    <property type="protein sequence ID" value="MFF5201796.1"/>
    <property type="molecule type" value="Genomic_DNA"/>
</dbReference>
<reference evidence="2 3" key="1">
    <citation type="submission" date="2024-10" db="EMBL/GenBank/DDBJ databases">
        <title>The Natural Products Discovery Center: Release of the First 8490 Sequenced Strains for Exploring Actinobacteria Biosynthetic Diversity.</title>
        <authorList>
            <person name="Kalkreuter E."/>
            <person name="Kautsar S.A."/>
            <person name="Yang D."/>
            <person name="Bader C.D."/>
            <person name="Teijaro C.N."/>
            <person name="Fluegel L."/>
            <person name="Davis C.M."/>
            <person name="Simpson J.R."/>
            <person name="Lauterbach L."/>
            <person name="Steele A.D."/>
            <person name="Gui C."/>
            <person name="Meng S."/>
            <person name="Li G."/>
            <person name="Viehrig K."/>
            <person name="Ye F."/>
            <person name="Su P."/>
            <person name="Kiefer A.F."/>
            <person name="Nichols A."/>
            <person name="Cepeda A.J."/>
            <person name="Yan W."/>
            <person name="Fan B."/>
            <person name="Jiang Y."/>
            <person name="Adhikari A."/>
            <person name="Zheng C.-J."/>
            <person name="Schuster L."/>
            <person name="Cowan T.M."/>
            <person name="Smanski M.J."/>
            <person name="Chevrette M.G."/>
            <person name="De Carvalho L.P.S."/>
            <person name="Shen B."/>
        </authorList>
    </citation>
    <scope>NUCLEOTIDE SEQUENCE [LARGE SCALE GENOMIC DNA]</scope>
    <source>
        <strain evidence="2 3">NPDC000140</strain>
    </source>
</reference>
<dbReference type="SUPFAM" id="SSF55961">
    <property type="entry name" value="Bet v1-like"/>
    <property type="match status" value="1"/>
</dbReference>
<dbReference type="RefSeq" id="WP_030333338.1">
    <property type="nucleotide sequence ID" value="NZ_JBEXXF010000003.1"/>
</dbReference>
<protein>
    <recommendedName>
        <fullName evidence="4">SRPBCC family protein</fullName>
    </recommendedName>
</protein>
<name>A0ABW6VW18_9ACTN</name>
<accession>A0ABW6VW18</accession>
<dbReference type="Proteomes" id="UP001602287">
    <property type="component" value="Unassembled WGS sequence"/>
</dbReference>
<gene>
    <name evidence="2" type="ORF">ACFY3B_19555</name>
</gene>
<proteinExistence type="predicted"/>
<dbReference type="Gene3D" id="3.30.530.20">
    <property type="match status" value="1"/>
</dbReference>
<evidence type="ECO:0000313" key="2">
    <source>
        <dbReference type="EMBL" id="MFF5201796.1"/>
    </source>
</evidence>
<comment type="caution">
    <text evidence="2">The sequence shown here is derived from an EMBL/GenBank/DDBJ whole genome shotgun (WGS) entry which is preliminary data.</text>
</comment>
<dbReference type="GeneID" id="95371328"/>
<sequence length="110" mass="11450">MPARAVRGMSAPPEVVFSTATDPDRASAWLPEPLRGDGSPAAEINGDELRARWGDTDDWSAEIRVEPADSGGARIELDLADGSGGPGPDQLADQALTNLAREVADNLQAG</sequence>
<evidence type="ECO:0000313" key="3">
    <source>
        <dbReference type="Proteomes" id="UP001602287"/>
    </source>
</evidence>
<evidence type="ECO:0008006" key="4">
    <source>
        <dbReference type="Google" id="ProtNLM"/>
    </source>
</evidence>
<dbReference type="InterPro" id="IPR023393">
    <property type="entry name" value="START-like_dom_sf"/>
</dbReference>
<feature type="region of interest" description="Disordered" evidence="1">
    <location>
        <begin position="1"/>
        <end position="43"/>
    </location>
</feature>
<evidence type="ECO:0000256" key="1">
    <source>
        <dbReference type="SAM" id="MobiDB-lite"/>
    </source>
</evidence>